<dbReference type="InterPro" id="IPR025405">
    <property type="entry name" value="DUF4131"/>
</dbReference>
<accession>A0A024LRD8</accession>
<dbReference type="InterPro" id="IPR052159">
    <property type="entry name" value="Competence_DNA_uptake"/>
</dbReference>
<organism evidence="9">
    <name type="scientific">Bartonella schoenbuchensis</name>
    <dbReference type="NCBI Taxonomy" id="165694"/>
    <lineage>
        <taxon>Bacteria</taxon>
        <taxon>Pseudomonadati</taxon>
        <taxon>Pseudomonadota</taxon>
        <taxon>Alphaproteobacteria</taxon>
        <taxon>Hyphomicrobiales</taxon>
        <taxon>Bartonellaceae</taxon>
        <taxon>Bartonella</taxon>
    </lineage>
</organism>
<evidence type="ECO:0000256" key="3">
    <source>
        <dbReference type="ARBA" id="ARBA00022692"/>
    </source>
</evidence>
<dbReference type="PANTHER" id="PTHR30619">
    <property type="entry name" value="DNA INTERNALIZATION/COMPETENCE PROTEIN COMEC/REC2"/>
    <property type="match status" value="1"/>
</dbReference>
<feature type="transmembrane region" description="Helical" evidence="6">
    <location>
        <begin position="123"/>
        <end position="142"/>
    </location>
</feature>
<reference evidence="9" key="1">
    <citation type="submission" date="2013-11" db="EMBL/GenBank/DDBJ databases">
        <authorList>
            <person name="GENOMES U."/>
        </authorList>
    </citation>
    <scope>NUCLEOTIDE SEQUENCE</scope>
    <source>
        <strain evidence="9">MVT06</strain>
    </source>
</reference>
<feature type="transmembrane region" description="Helical" evidence="6">
    <location>
        <begin position="506"/>
        <end position="531"/>
    </location>
</feature>
<evidence type="ECO:0000256" key="1">
    <source>
        <dbReference type="ARBA" id="ARBA00004651"/>
    </source>
</evidence>
<evidence type="ECO:0000259" key="7">
    <source>
        <dbReference type="Pfam" id="PF03772"/>
    </source>
</evidence>
<keyword evidence="2" id="KW-1003">Cell membrane</keyword>
<evidence type="ECO:0000313" key="9">
    <source>
        <dbReference type="EMBL" id="CDP80007.1"/>
    </source>
</evidence>
<feature type="transmembrane region" description="Helical" evidence="6">
    <location>
        <begin position="359"/>
        <end position="377"/>
    </location>
</feature>
<feature type="transmembrane region" description="Helical" evidence="6">
    <location>
        <begin position="99"/>
        <end position="117"/>
    </location>
</feature>
<sequence length="765" mass="84481">MLGPNKVNDSLSRRIFSKEKSLDLIQQDDLSIRNSVDNIICTRQSIYLLTFLKENIIIFWKWLTDCIQKEISFGLPFLLILIFFSTGVIFYFNLDREPSWKPFIILISTFLGVLYILRRYRGMWLITGFLFCIILGALAAKIETWRMSTTMLDSDVSTTLTGRIVSIEPIEKGGFRLNVDVLNTEKPILRHAPDRVRLIAKHLPDGLASGDGLYGKVRLRALSGPVRPGSYDFSFYNYFKRIGAHGIYLGKPIKISVTPPDTILDRVLQKIENLRIVMTQKINTAIGGEEGQIAAALITGQRGGISKDTNKALRVAGLAHILSISGLHMALLSGMVLIVIRSFLALFPNFSSYYSAKKFAAVVALIITAFYLVLSGMNIAAQRSFVMVSVLLIAVLCNHSAVTMRNFAIAGLVTVATIPHAILSPSFQMSFSATAALIAVFGWWSERRSSYTGRTTPSYVGGGVLRLVLSPLILICVSSLVAGSASGIYAAYHFANVAPLGMISNILALPIVFIFVMPFGLIAAFAMLVGLESLPLQIMGFGISLVTKIAYAVTAISPAFHPGFMPLSALVLLSLGLVGLTFLKTPIRFFFSIFIFIGIFVCMVSSPVQLIIANNMSLVGIINERKLYIDRYYASKFTLSIWENSFHAQNAIKPTETGPSLNGQFICNDNICTAFLENKLKVAVLHGKTDQCITADIVIEASTIRNQICDKIAPITFTLQQLLSRGSVIMTKSGNIIWSSNGFHRPWNIHRQNSQRPRSDRIKKI</sequence>
<feature type="transmembrane region" description="Helical" evidence="6">
    <location>
        <begin position="590"/>
        <end position="612"/>
    </location>
</feature>
<evidence type="ECO:0000256" key="6">
    <source>
        <dbReference type="SAM" id="Phobius"/>
    </source>
</evidence>
<name>A0A024LRD8_9HYPH</name>
<dbReference type="AlphaFoldDB" id="A0A024LRD8"/>
<dbReference type="Pfam" id="PF13567">
    <property type="entry name" value="DUF4131"/>
    <property type="match status" value="1"/>
</dbReference>
<evidence type="ECO:0000256" key="4">
    <source>
        <dbReference type="ARBA" id="ARBA00022989"/>
    </source>
</evidence>
<evidence type="ECO:0000256" key="5">
    <source>
        <dbReference type="ARBA" id="ARBA00023136"/>
    </source>
</evidence>
<comment type="subcellular location">
    <subcellularLocation>
        <location evidence="1">Cell membrane</location>
        <topology evidence="1">Multi-pass membrane protein</topology>
    </subcellularLocation>
</comment>
<dbReference type="Pfam" id="PF03772">
    <property type="entry name" value="Competence"/>
    <property type="match status" value="1"/>
</dbReference>
<dbReference type="NCBIfam" id="TIGR00360">
    <property type="entry name" value="ComEC_N-term"/>
    <property type="match status" value="1"/>
</dbReference>
<evidence type="ECO:0000256" key="2">
    <source>
        <dbReference type="ARBA" id="ARBA00022475"/>
    </source>
</evidence>
<feature type="transmembrane region" description="Helical" evidence="6">
    <location>
        <begin position="464"/>
        <end position="494"/>
    </location>
</feature>
<gene>
    <name evidence="9" type="ORF">BN1046_00916</name>
</gene>
<protein>
    <submittedName>
        <fullName evidence="9">ComEC/Rec2-related protein</fullName>
    </submittedName>
</protein>
<reference evidence="9" key="2">
    <citation type="submission" date="2014-05" db="EMBL/GenBank/DDBJ databases">
        <title>Genome sequencing of Bartonella spp. isolated from human blood.</title>
        <authorList>
            <person name="Raoult D."/>
        </authorList>
    </citation>
    <scope>NUCLEOTIDE SEQUENCE</scope>
    <source>
        <strain evidence="9">MVT06</strain>
    </source>
</reference>
<keyword evidence="5 6" id="KW-0472">Membrane</keyword>
<feature type="transmembrane region" description="Helical" evidence="6">
    <location>
        <begin position="321"/>
        <end position="347"/>
    </location>
</feature>
<feature type="domain" description="DUF4131" evidence="8">
    <location>
        <begin position="100"/>
        <end position="246"/>
    </location>
</feature>
<dbReference type="PANTHER" id="PTHR30619:SF1">
    <property type="entry name" value="RECOMBINATION PROTEIN 2"/>
    <property type="match status" value="1"/>
</dbReference>
<keyword evidence="3 6" id="KW-0812">Transmembrane</keyword>
<keyword evidence="4 6" id="KW-1133">Transmembrane helix</keyword>
<evidence type="ECO:0000259" key="8">
    <source>
        <dbReference type="Pfam" id="PF13567"/>
    </source>
</evidence>
<feature type="transmembrane region" description="Helical" evidence="6">
    <location>
        <begin position="422"/>
        <end position="444"/>
    </location>
</feature>
<proteinExistence type="predicted"/>
<feature type="domain" description="ComEC/Rec2-related protein" evidence="7">
    <location>
        <begin position="297"/>
        <end position="583"/>
    </location>
</feature>
<dbReference type="GO" id="GO:0005886">
    <property type="term" value="C:plasma membrane"/>
    <property type="evidence" value="ECO:0007669"/>
    <property type="project" value="UniProtKB-SubCell"/>
</dbReference>
<dbReference type="InterPro" id="IPR004477">
    <property type="entry name" value="ComEC_N"/>
</dbReference>
<feature type="transmembrane region" description="Helical" evidence="6">
    <location>
        <begin position="563"/>
        <end position="583"/>
    </location>
</feature>
<feature type="transmembrane region" description="Helical" evidence="6">
    <location>
        <begin position="71"/>
        <end position="92"/>
    </location>
</feature>
<feature type="transmembrane region" description="Helical" evidence="6">
    <location>
        <begin position="538"/>
        <end position="557"/>
    </location>
</feature>
<dbReference type="EMBL" id="HG977196">
    <property type="protein sequence ID" value="CDP80007.1"/>
    <property type="molecule type" value="Genomic_DNA"/>
</dbReference>